<feature type="region of interest" description="Disordered" evidence="1">
    <location>
        <begin position="963"/>
        <end position="987"/>
    </location>
</feature>
<reference evidence="2 3" key="1">
    <citation type="submission" date="2024-01" db="EMBL/GenBank/DDBJ databases">
        <title>A draft genome for the cacao thread blight pathogen Marasmiellus scandens.</title>
        <authorList>
            <person name="Baruah I.K."/>
            <person name="Leung J."/>
            <person name="Bukari Y."/>
            <person name="Amoako-Attah I."/>
            <person name="Meinhardt L.W."/>
            <person name="Bailey B.A."/>
            <person name="Cohen S.P."/>
        </authorList>
    </citation>
    <scope>NUCLEOTIDE SEQUENCE [LARGE SCALE GENOMIC DNA]</scope>
    <source>
        <strain evidence="2 3">GH-19</strain>
    </source>
</reference>
<name>A0ABR1JHH9_9AGAR</name>
<dbReference type="EMBL" id="JBANRG010000013">
    <property type="protein sequence ID" value="KAK7461255.1"/>
    <property type="molecule type" value="Genomic_DNA"/>
</dbReference>
<feature type="region of interest" description="Disordered" evidence="1">
    <location>
        <begin position="704"/>
        <end position="794"/>
    </location>
</feature>
<feature type="compositionally biased region" description="Basic residues" evidence="1">
    <location>
        <begin position="84"/>
        <end position="97"/>
    </location>
</feature>
<feature type="compositionally biased region" description="Polar residues" evidence="1">
    <location>
        <begin position="761"/>
        <end position="792"/>
    </location>
</feature>
<feature type="compositionally biased region" description="Basic residues" evidence="1">
    <location>
        <begin position="482"/>
        <end position="492"/>
    </location>
</feature>
<organism evidence="2 3">
    <name type="scientific">Marasmiellus scandens</name>
    <dbReference type="NCBI Taxonomy" id="2682957"/>
    <lineage>
        <taxon>Eukaryota</taxon>
        <taxon>Fungi</taxon>
        <taxon>Dikarya</taxon>
        <taxon>Basidiomycota</taxon>
        <taxon>Agaricomycotina</taxon>
        <taxon>Agaricomycetes</taxon>
        <taxon>Agaricomycetidae</taxon>
        <taxon>Agaricales</taxon>
        <taxon>Marasmiineae</taxon>
        <taxon>Omphalotaceae</taxon>
        <taxon>Marasmiellus</taxon>
    </lineage>
</organism>
<proteinExistence type="predicted"/>
<feature type="compositionally biased region" description="Low complexity" evidence="1">
    <location>
        <begin position="13"/>
        <end position="26"/>
    </location>
</feature>
<feature type="region of interest" description="Disordered" evidence="1">
    <location>
        <begin position="1"/>
        <end position="97"/>
    </location>
</feature>
<comment type="caution">
    <text evidence="2">The sequence shown here is derived from an EMBL/GenBank/DDBJ whole genome shotgun (WGS) entry which is preliminary data.</text>
</comment>
<feature type="compositionally biased region" description="Basic and acidic residues" evidence="1">
    <location>
        <begin position="975"/>
        <end position="987"/>
    </location>
</feature>
<sequence length="987" mass="108922">MTISESPTDGPRTSSTSIVSDGVSSDTDARPSNPSTALKPSAPSEDASSDKGQEANAATSAGTRVICSSPHTLSHSQEASVDSRKKKHAVARKRGNKGHFEGEQLEWLRSQLKHYLTIKGKPARSSQLVEIQHRYVTRYPWHLEGIPERFEVLENSDVSPESTGLSQDQFEALKEEKKAYLKELVPKAQVTVKNWILRNASQANQGSNAVAPFVGVIKQLCNVGHSPRRMKDFKFYMAHHQFKDKVGEEFQERWKVAGLPKSQRLDFHCTVAKELFEAEPKDVREMIAAENEAAYLVKDEAYEQLMNGDKLAMADLAKVEEQFGDLANEICQGNLAKFIQPLLDIVRALTGLKLVLLAGKPPNENKGEDEFTLITISSGETAGETPRKFELWNIEEFTKNVIGTFMKFLLQTKSGDSSGSDASVTPDSTTVTAMVDKAAQQLAAQKHTDADVGISLHSLDDPSLITMDDEDGIHTTGELKGKKAGNKRKSKKKDIGPVTKRTKTKAAKQKTRTESEVETSESEPSDSELPAAKTAEPVRRSTRPKPIPVNVGAFKARVPSEWSIPSGLLEVLGALEGEEKRKEMKELLQRVDTSQEDDFYTYGQSVVRRRDIQRFRAAVPNACEIPATVIEALETMRSGDRRSQIAELLRRTATPGDFEVYCKVLIRSFQDIMESNSESAFAEKEREVGLTDGVSDQVVKAVTGDADEEAPAVQDVEKDVSVASPADDGSTEGMANSPSLIGPVPTCPSNSDVIVPAERTASPQSSLSASGAETSTSQPQDIQSSSFTSPSTEPVVEDPLLITAPSVELVVEGQASSNVPREDEGLFDVDVGSVEREDWPKWLETAFDTLSELGEFALWRKILVLWVSLERKYGWANPDGQNAFYTPTGRPTIVSTWSKERKKIRSSPPEKMEDVDDFCGIWWDWWSILNPEWRTRDYKGRIVTDGNEGKEKDRWEVMKKPGQCGILSTSGMGESTDRRALGPHQDE</sequence>
<evidence type="ECO:0000313" key="2">
    <source>
        <dbReference type="EMBL" id="KAK7461255.1"/>
    </source>
</evidence>
<feature type="compositionally biased region" description="Basic residues" evidence="1">
    <location>
        <begin position="500"/>
        <end position="510"/>
    </location>
</feature>
<evidence type="ECO:0000313" key="3">
    <source>
        <dbReference type="Proteomes" id="UP001498398"/>
    </source>
</evidence>
<gene>
    <name evidence="2" type="ORF">VKT23_008430</name>
</gene>
<keyword evidence="3" id="KW-1185">Reference proteome</keyword>
<feature type="compositionally biased region" description="Polar residues" evidence="1">
    <location>
        <begin position="69"/>
        <end position="80"/>
    </location>
</feature>
<dbReference type="Proteomes" id="UP001498398">
    <property type="component" value="Unassembled WGS sequence"/>
</dbReference>
<feature type="region of interest" description="Disordered" evidence="1">
    <location>
        <begin position="461"/>
        <end position="546"/>
    </location>
</feature>
<feature type="compositionally biased region" description="Acidic residues" evidence="1">
    <location>
        <begin position="516"/>
        <end position="526"/>
    </location>
</feature>
<accession>A0ABR1JHH9</accession>
<evidence type="ECO:0000256" key="1">
    <source>
        <dbReference type="SAM" id="MobiDB-lite"/>
    </source>
</evidence>
<protein>
    <submittedName>
        <fullName evidence="2">Uncharacterized protein</fullName>
    </submittedName>
</protein>